<dbReference type="EMBL" id="JAVRFB010000565">
    <property type="protein sequence ID" value="MDT0407314.1"/>
    <property type="molecule type" value="Genomic_DNA"/>
</dbReference>
<comment type="caution">
    <text evidence="2">The sequence shown here is derived from an EMBL/GenBank/DDBJ whole genome shotgun (WGS) entry which is preliminary data.</text>
</comment>
<gene>
    <name evidence="2" type="ORF">RM528_36350</name>
</gene>
<accession>A0ABU2QTY2</accession>
<feature type="non-terminal residue" evidence="2">
    <location>
        <position position="1"/>
    </location>
</feature>
<dbReference type="Proteomes" id="UP001180503">
    <property type="component" value="Unassembled WGS sequence"/>
</dbReference>
<dbReference type="RefSeq" id="WP_311711917.1">
    <property type="nucleotide sequence ID" value="NZ_JAVRFB010000565.1"/>
</dbReference>
<protein>
    <submittedName>
        <fullName evidence="2">Uncharacterized protein</fullName>
    </submittedName>
</protein>
<evidence type="ECO:0000256" key="1">
    <source>
        <dbReference type="SAM" id="MobiDB-lite"/>
    </source>
</evidence>
<proteinExistence type="predicted"/>
<organism evidence="2 3">
    <name type="scientific">Streptomyces edwardsiae</name>
    <dbReference type="NCBI Taxonomy" id="3075527"/>
    <lineage>
        <taxon>Bacteria</taxon>
        <taxon>Bacillati</taxon>
        <taxon>Actinomycetota</taxon>
        <taxon>Actinomycetes</taxon>
        <taxon>Kitasatosporales</taxon>
        <taxon>Streptomycetaceae</taxon>
        <taxon>Streptomyces</taxon>
    </lineage>
</organism>
<feature type="region of interest" description="Disordered" evidence="1">
    <location>
        <begin position="1"/>
        <end position="82"/>
    </location>
</feature>
<sequence length="82" mass="9239">RCSGSVTNSINLISFTPTPPCPQCEPQTAQKQSPMNEDLQKQIDQPKEQNQDQSKQIDKLIEQNKDQQKVVDEAKNVTQENG</sequence>
<evidence type="ECO:0000313" key="2">
    <source>
        <dbReference type="EMBL" id="MDT0407314.1"/>
    </source>
</evidence>
<feature type="compositionally biased region" description="Polar residues" evidence="1">
    <location>
        <begin position="1"/>
        <end position="15"/>
    </location>
</feature>
<feature type="compositionally biased region" description="Basic and acidic residues" evidence="1">
    <location>
        <begin position="38"/>
        <end position="75"/>
    </location>
</feature>
<evidence type="ECO:0000313" key="3">
    <source>
        <dbReference type="Proteomes" id="UP001180503"/>
    </source>
</evidence>
<reference evidence="3" key="1">
    <citation type="submission" date="2023-07" db="EMBL/GenBank/DDBJ databases">
        <title>30 novel species of actinomycetes from the DSMZ collection.</title>
        <authorList>
            <person name="Nouioui I."/>
        </authorList>
    </citation>
    <scope>NUCLEOTIDE SEQUENCE [LARGE SCALE GENOMIC DNA]</scope>
    <source>
        <strain evidence="3">DSM 41635</strain>
    </source>
</reference>
<name>A0ABU2QTY2_9ACTN</name>